<dbReference type="PANTHER" id="PTHR47666:SF1">
    <property type="entry name" value="PROTEIN VASCULAR ASSOCIATED DEATH 1, CHLOROPLASTIC"/>
    <property type="match status" value="1"/>
</dbReference>
<proteinExistence type="predicted"/>
<keyword evidence="9" id="KW-1185">Reference proteome</keyword>
<feature type="compositionally biased region" description="Gly residues" evidence="5">
    <location>
        <begin position="471"/>
        <end position="483"/>
    </location>
</feature>
<feature type="compositionally biased region" description="Gly residues" evidence="5">
    <location>
        <begin position="580"/>
        <end position="590"/>
    </location>
</feature>
<dbReference type="AlphaFoldDB" id="A0A0G4FTV2"/>
<accession>A0A0G4FTV2</accession>
<protein>
    <recommendedName>
        <fullName evidence="7">VASt domain-containing protein</fullName>
    </recommendedName>
</protein>
<feature type="compositionally biased region" description="Basic and acidic residues" evidence="5">
    <location>
        <begin position="235"/>
        <end position="244"/>
    </location>
</feature>
<name>A0A0G4FTV2_VITBC</name>
<evidence type="ECO:0000256" key="6">
    <source>
        <dbReference type="SAM" id="Phobius"/>
    </source>
</evidence>
<feature type="region of interest" description="Disordered" evidence="5">
    <location>
        <begin position="509"/>
        <end position="649"/>
    </location>
</feature>
<keyword evidence="4 6" id="KW-0472">Membrane</keyword>
<dbReference type="STRING" id="1169540.A0A0G4FTV2"/>
<feature type="compositionally biased region" description="Basic and acidic residues" evidence="5">
    <location>
        <begin position="516"/>
        <end position="537"/>
    </location>
</feature>
<dbReference type="Gene3D" id="2.30.29.30">
    <property type="entry name" value="Pleckstrin-homology domain (PH domain)/Phosphotyrosine-binding domain (PTB)"/>
    <property type="match status" value="1"/>
</dbReference>
<dbReference type="EMBL" id="CDMY01000499">
    <property type="protein sequence ID" value="CEM18377.1"/>
    <property type="molecule type" value="Genomic_DNA"/>
</dbReference>
<dbReference type="Pfam" id="PF16016">
    <property type="entry name" value="VASt"/>
    <property type="match status" value="1"/>
</dbReference>
<feature type="compositionally biased region" description="Low complexity" evidence="5">
    <location>
        <begin position="608"/>
        <end position="623"/>
    </location>
</feature>
<feature type="transmembrane region" description="Helical" evidence="6">
    <location>
        <begin position="742"/>
        <end position="762"/>
    </location>
</feature>
<feature type="region of interest" description="Disordered" evidence="5">
    <location>
        <begin position="409"/>
        <end position="496"/>
    </location>
</feature>
<feature type="region of interest" description="Disordered" evidence="5">
    <location>
        <begin position="148"/>
        <end position="244"/>
    </location>
</feature>
<evidence type="ECO:0000256" key="1">
    <source>
        <dbReference type="ARBA" id="ARBA00004370"/>
    </source>
</evidence>
<evidence type="ECO:0000259" key="7">
    <source>
        <dbReference type="PROSITE" id="PS51778"/>
    </source>
</evidence>
<feature type="transmembrane region" description="Helical" evidence="6">
    <location>
        <begin position="863"/>
        <end position="886"/>
    </location>
</feature>
<evidence type="ECO:0000256" key="3">
    <source>
        <dbReference type="ARBA" id="ARBA00022989"/>
    </source>
</evidence>
<sequence length="904" mass="98246">MDVMNGQRLKELVLRDFGLPATEDVYDDFECGASVNGNATIRGTLFCTSTHLLFYGRQEGIELREKILFEEIRIIRRKKGRFLRHNKFLSVVVVAEPSGGRQLAPSKTASVSFRTPRELTFKSFKQGRLQDAYELLTVLWKSQCPHAVIDDENPTDEQDDDKPLNVQVPPSPTHADTDPTTSAEPQLSPADHLMPKQPHTLSLSRNDHTHTQNKDKTDTAAAGDHNQQQQQHQQHLVDEPKRVVSDGDVMASRHERQRDGEREVEMVEVMRGWVPVSVEGFERSFLGGGASFDFATYYKRHSNAGSIKLTDWDDRGLRTMYFKQQVDTPLGPTITRVEQTHELAAHTNTESHQKEWLCLEIVTRAKDVPYGDAFEVVQRWKIHQPHVSTHAVTLRRPSTAPAATSMVLQLPTGSDPNESSETSSPGPPPSQSQPQEDGHDRATDLAAAEPLPPSSSETGDEPTTTSNTEMDGGGDFCGVGGVKRGVSSPSRVSHVPLNRSVSPFYVVGEVSAGDIGKGKDGRSASYADERETERDTAAAEAGAEDDGHSEPPQQPDPDEHPHAALPTIHPSASDPNMLKGWGGEENGDGTGKPIDHRRMPPPPPLMPFPSTSSLGGGSSHPSHSSPPPNGGENGGRESGNGGGGGGGDNGGATTEGCVLVVEVGVVFLKKTIFASMIVKKSREDTRRGAECWLQAAIKHIKKEQKRVSGGAPCLHGLEAVDERAHLLPSTAKPAAPTGRLPGYLSLVWLLVRFLGWFLCCLCRRRQRPRDHPDTLTGTSQYGWNEAELEDFISAFGHRKDHHHPPRPHPPDLSATMTAAAADKRQTEGAVATAIPWTTADTPTHRGAGDSEAGAGGVQTAMQVVMVVILLMVVIQLRSLAASVGMLESQMGELQKILQTLAERM</sequence>
<feature type="compositionally biased region" description="Polar residues" evidence="5">
    <location>
        <begin position="454"/>
        <end position="469"/>
    </location>
</feature>
<organism evidence="8 9">
    <name type="scientific">Vitrella brassicaformis (strain CCMP3155)</name>
    <dbReference type="NCBI Taxonomy" id="1169540"/>
    <lineage>
        <taxon>Eukaryota</taxon>
        <taxon>Sar</taxon>
        <taxon>Alveolata</taxon>
        <taxon>Colpodellida</taxon>
        <taxon>Vitrellaceae</taxon>
        <taxon>Vitrella</taxon>
    </lineage>
</organism>
<dbReference type="VEuPathDB" id="CryptoDB:Vbra_16253"/>
<dbReference type="PANTHER" id="PTHR47666">
    <property type="entry name" value="PROTEIN VASCULAR ASSOCIATED DEATH 1, CHLOROPLASTIC"/>
    <property type="match status" value="1"/>
</dbReference>
<dbReference type="InterPro" id="IPR031968">
    <property type="entry name" value="VASt"/>
</dbReference>
<evidence type="ECO:0000313" key="8">
    <source>
        <dbReference type="EMBL" id="CEM18377.1"/>
    </source>
</evidence>
<dbReference type="PROSITE" id="PS51778">
    <property type="entry name" value="VAST"/>
    <property type="match status" value="1"/>
</dbReference>
<feature type="compositionally biased region" description="Basic and acidic residues" evidence="5">
    <location>
        <begin position="205"/>
        <end position="218"/>
    </location>
</feature>
<dbReference type="InParanoid" id="A0A0G4FTV2"/>
<evidence type="ECO:0000313" key="9">
    <source>
        <dbReference type="Proteomes" id="UP000041254"/>
    </source>
</evidence>
<feature type="domain" description="VASt" evidence="7">
    <location>
        <begin position="265"/>
        <end position="426"/>
    </location>
</feature>
<comment type="subcellular location">
    <subcellularLocation>
        <location evidence="1">Membrane</location>
    </subcellularLocation>
</comment>
<dbReference type="InterPro" id="IPR011993">
    <property type="entry name" value="PH-like_dom_sf"/>
</dbReference>
<reference evidence="8 9" key="1">
    <citation type="submission" date="2014-11" db="EMBL/GenBank/DDBJ databases">
        <authorList>
            <person name="Zhu J."/>
            <person name="Qi W."/>
            <person name="Song R."/>
        </authorList>
    </citation>
    <scope>NUCLEOTIDE SEQUENCE [LARGE SCALE GENOMIC DNA]</scope>
</reference>
<gene>
    <name evidence="8" type="ORF">Vbra_16253</name>
</gene>
<evidence type="ECO:0000256" key="5">
    <source>
        <dbReference type="SAM" id="MobiDB-lite"/>
    </source>
</evidence>
<feature type="compositionally biased region" description="Gly residues" evidence="5">
    <location>
        <begin position="631"/>
        <end position="649"/>
    </location>
</feature>
<keyword evidence="2 6" id="KW-0812">Transmembrane</keyword>
<keyword evidence="3 6" id="KW-1133">Transmembrane helix</keyword>
<dbReference type="Proteomes" id="UP000041254">
    <property type="component" value="Unassembled WGS sequence"/>
</dbReference>
<evidence type="ECO:0000256" key="2">
    <source>
        <dbReference type="ARBA" id="ARBA00022692"/>
    </source>
</evidence>
<feature type="compositionally biased region" description="Acidic residues" evidence="5">
    <location>
        <begin position="150"/>
        <end position="160"/>
    </location>
</feature>
<dbReference type="GO" id="GO:0016020">
    <property type="term" value="C:membrane"/>
    <property type="evidence" value="ECO:0007669"/>
    <property type="project" value="UniProtKB-SubCell"/>
</dbReference>
<evidence type="ECO:0000256" key="4">
    <source>
        <dbReference type="ARBA" id="ARBA00023136"/>
    </source>
</evidence>